<sequence>MSVGKQHAHCPYHLGAIASHKGITRRFAVHSFARSRTRSRLDLVTRLILNADDFGLTTGVNRSIVELHRAGALTSATLMATAASFTEAAAQSAALKTLGTGCHVVLVDGFPALPASEIPTLAPGGSLRPTLGGFVRDLFLGRIREAEIEHEAVAQIRRLQQSGVQVTHLDTHKHTHMFPRVLRPLLRAALQCGVHAVRNPFEPEWALAATPGAPFVRRMEVRALRTQQKTFRRLVREAGLATPDGAIGVLATGTLDATTLRSLLRALPSGDQVWELVCHPGYTDAELDRVRTRLRASRNTEHAALLEVIPGAAKIELIHFGHLHPAL</sequence>
<dbReference type="Proteomes" id="UP000264702">
    <property type="component" value="Unassembled WGS sequence"/>
</dbReference>
<dbReference type="GO" id="GO:0019213">
    <property type="term" value="F:deacetylase activity"/>
    <property type="evidence" value="ECO:0007669"/>
    <property type="project" value="TreeGrafter"/>
</dbReference>
<dbReference type="RefSeq" id="WP_117298275.1">
    <property type="nucleotide sequence ID" value="NZ_QVQT02000002.1"/>
</dbReference>
<dbReference type="PANTHER" id="PTHR31609">
    <property type="entry name" value="YDJC DEACETYLASE FAMILY MEMBER"/>
    <property type="match status" value="1"/>
</dbReference>
<dbReference type="InterPro" id="IPR011330">
    <property type="entry name" value="Glyco_hydro/deAcase_b/a-brl"/>
</dbReference>
<reference evidence="6 7" key="1">
    <citation type="submission" date="2018-08" db="EMBL/GenBank/DDBJ databases">
        <title>Acidipila sp. 4G-K13, an acidobacterium isolated from forest soil.</title>
        <authorList>
            <person name="Gao Z.-H."/>
            <person name="Qiu L.-H."/>
        </authorList>
    </citation>
    <scope>NUCLEOTIDE SEQUENCE [LARGE SCALE GENOMIC DNA]</scope>
    <source>
        <strain evidence="6 7">4G-K13</strain>
    </source>
</reference>
<protein>
    <submittedName>
        <fullName evidence="6">ChbG/HpnK family deacetylase</fullName>
    </submittedName>
</protein>
<evidence type="ECO:0000313" key="6">
    <source>
        <dbReference type="EMBL" id="RFU17525.1"/>
    </source>
</evidence>
<dbReference type="InterPro" id="IPR006879">
    <property type="entry name" value="YdjC-like"/>
</dbReference>
<comment type="cofactor">
    <cofactor evidence="1">
        <name>Mg(2+)</name>
        <dbReference type="ChEBI" id="CHEBI:18420"/>
    </cofactor>
</comment>
<organism evidence="6 7">
    <name type="scientific">Paracidobacterium acidisoli</name>
    <dbReference type="NCBI Taxonomy" id="2303751"/>
    <lineage>
        <taxon>Bacteria</taxon>
        <taxon>Pseudomonadati</taxon>
        <taxon>Acidobacteriota</taxon>
        <taxon>Terriglobia</taxon>
        <taxon>Terriglobales</taxon>
        <taxon>Acidobacteriaceae</taxon>
        <taxon>Paracidobacterium</taxon>
    </lineage>
</organism>
<dbReference type="Pfam" id="PF04794">
    <property type="entry name" value="YdjC"/>
    <property type="match status" value="1"/>
</dbReference>
<dbReference type="SUPFAM" id="SSF88713">
    <property type="entry name" value="Glycoside hydrolase/deacetylase"/>
    <property type="match status" value="1"/>
</dbReference>
<evidence type="ECO:0000256" key="2">
    <source>
        <dbReference type="ARBA" id="ARBA00022723"/>
    </source>
</evidence>
<dbReference type="GO" id="GO:0016787">
    <property type="term" value="F:hydrolase activity"/>
    <property type="evidence" value="ECO:0007669"/>
    <property type="project" value="UniProtKB-KW"/>
</dbReference>
<keyword evidence="4" id="KW-0460">Magnesium</keyword>
<dbReference type="GO" id="GO:0005975">
    <property type="term" value="P:carbohydrate metabolic process"/>
    <property type="evidence" value="ECO:0007669"/>
    <property type="project" value="InterPro"/>
</dbReference>
<dbReference type="AlphaFoldDB" id="A0A372IRI8"/>
<gene>
    <name evidence="6" type="ORF">D0Y96_05110</name>
</gene>
<proteinExistence type="predicted"/>
<dbReference type="EMBL" id="QVQT01000002">
    <property type="protein sequence ID" value="RFU17525.1"/>
    <property type="molecule type" value="Genomic_DNA"/>
</dbReference>
<keyword evidence="5" id="KW-0119">Carbohydrate metabolism</keyword>
<keyword evidence="7" id="KW-1185">Reference proteome</keyword>
<accession>A0A372IRI8</accession>
<dbReference type="GO" id="GO:0046872">
    <property type="term" value="F:metal ion binding"/>
    <property type="evidence" value="ECO:0007669"/>
    <property type="project" value="UniProtKB-KW"/>
</dbReference>
<evidence type="ECO:0000256" key="3">
    <source>
        <dbReference type="ARBA" id="ARBA00022801"/>
    </source>
</evidence>
<evidence type="ECO:0000313" key="7">
    <source>
        <dbReference type="Proteomes" id="UP000264702"/>
    </source>
</evidence>
<evidence type="ECO:0000256" key="4">
    <source>
        <dbReference type="ARBA" id="ARBA00022842"/>
    </source>
</evidence>
<dbReference type="CDD" id="cd10808">
    <property type="entry name" value="YdjC"/>
    <property type="match status" value="1"/>
</dbReference>
<comment type="caution">
    <text evidence="6">The sequence shown here is derived from an EMBL/GenBank/DDBJ whole genome shotgun (WGS) entry which is preliminary data.</text>
</comment>
<dbReference type="Gene3D" id="3.20.20.370">
    <property type="entry name" value="Glycoside hydrolase/deacetylase"/>
    <property type="match status" value="1"/>
</dbReference>
<keyword evidence="3" id="KW-0378">Hydrolase</keyword>
<dbReference type="PANTHER" id="PTHR31609:SF1">
    <property type="entry name" value="CARBOHYDRATE DEACETYLASE"/>
    <property type="match status" value="1"/>
</dbReference>
<evidence type="ECO:0000256" key="1">
    <source>
        <dbReference type="ARBA" id="ARBA00001946"/>
    </source>
</evidence>
<name>A0A372IRI8_9BACT</name>
<evidence type="ECO:0000256" key="5">
    <source>
        <dbReference type="ARBA" id="ARBA00023277"/>
    </source>
</evidence>
<dbReference type="OrthoDB" id="9774177at2"/>
<keyword evidence="2" id="KW-0479">Metal-binding</keyword>